<dbReference type="HOGENOM" id="CLU_624361_0_0_1"/>
<feature type="region of interest" description="Disordered" evidence="1">
    <location>
        <begin position="280"/>
        <end position="332"/>
    </location>
</feature>
<feature type="compositionally biased region" description="Polar residues" evidence="1">
    <location>
        <begin position="280"/>
        <end position="297"/>
    </location>
</feature>
<sequence>MLQDRLFFANHKLDAVSKNRVRAFGHVQICGVLHICWQTSNVVKGEYLICLLYHNVLCLASAGQFELVYGIRACIDLTKARLEEAESDRGLQCYSTPFSWKLVFECDNQLYEIIMTACSAKEEETWRTQLSRLATDGKPPESSGGDIVPSLDLDIKSIGSIFGKPGSMARNISTCQMRSNEGRLSSLHVMLKNTNALGEHINSPTVTSRIHRTRSVLTNGQITVLNPARSERARLENLVRDVWSKDSLPFPGMIMRSKSESLVRTSASSVMRKLSVASIASSLSKRSNSTKQRSRSTGYVGPDSFSVDPPELETIQSNPKKSEEDGRNIKRRRTGLEGELIVCDKSKRHASFHEVTMLSDEASKEEGLTNKKPTNSSWSYTSRSLNLSRRMKHRSTRSHDYNGAKPALEGTQRGVPINAVPSGDGRRATSSHSLRGLFW</sequence>
<feature type="region of interest" description="Disordered" evidence="1">
    <location>
        <begin position="361"/>
        <end position="439"/>
    </location>
</feature>
<organism evidence="2 3">
    <name type="scientific">[Torrubiella] hemipterigena</name>
    <dbReference type="NCBI Taxonomy" id="1531966"/>
    <lineage>
        <taxon>Eukaryota</taxon>
        <taxon>Fungi</taxon>
        <taxon>Dikarya</taxon>
        <taxon>Ascomycota</taxon>
        <taxon>Pezizomycotina</taxon>
        <taxon>Sordariomycetes</taxon>
        <taxon>Hypocreomycetidae</taxon>
        <taxon>Hypocreales</taxon>
        <taxon>Clavicipitaceae</taxon>
        <taxon>Clavicipitaceae incertae sedis</taxon>
        <taxon>'Torrubiella' clade</taxon>
    </lineage>
</organism>
<name>A0A0A1SU14_9HYPO</name>
<evidence type="ECO:0000256" key="1">
    <source>
        <dbReference type="SAM" id="MobiDB-lite"/>
    </source>
</evidence>
<evidence type="ECO:0008006" key="4">
    <source>
        <dbReference type="Google" id="ProtNLM"/>
    </source>
</evidence>
<reference evidence="2 3" key="1">
    <citation type="journal article" date="2015" name="Genome Announc.">
        <title>Draft Genome Sequence and Gene Annotation of the Entomopathogenic Fungus Verticillium hemipterigenum.</title>
        <authorList>
            <person name="Horn F."/>
            <person name="Habel A."/>
            <person name="Scharf D.H."/>
            <person name="Dworschak J."/>
            <person name="Brakhage A.A."/>
            <person name="Guthke R."/>
            <person name="Hertweck C."/>
            <person name="Linde J."/>
        </authorList>
    </citation>
    <scope>NUCLEOTIDE SEQUENCE [LARGE SCALE GENOMIC DNA]</scope>
</reference>
<accession>A0A0A1SU14</accession>
<dbReference type="Proteomes" id="UP000039046">
    <property type="component" value="Unassembled WGS sequence"/>
</dbReference>
<feature type="compositionally biased region" description="Polar residues" evidence="1">
    <location>
        <begin position="371"/>
        <end position="387"/>
    </location>
</feature>
<protein>
    <recommendedName>
        <fullName evidence="4">PH domain-containing protein</fullName>
    </recommendedName>
</protein>
<evidence type="ECO:0000313" key="2">
    <source>
        <dbReference type="EMBL" id="CEJ81666.1"/>
    </source>
</evidence>
<dbReference type="EMBL" id="CDHN01000001">
    <property type="protein sequence ID" value="CEJ81666.1"/>
    <property type="molecule type" value="Genomic_DNA"/>
</dbReference>
<evidence type="ECO:0000313" key="3">
    <source>
        <dbReference type="Proteomes" id="UP000039046"/>
    </source>
</evidence>
<dbReference type="AlphaFoldDB" id="A0A0A1SU14"/>
<dbReference type="STRING" id="1531966.A0A0A1SU14"/>
<gene>
    <name evidence="2" type="ORF">VHEMI01784</name>
</gene>
<proteinExistence type="predicted"/>
<keyword evidence="3" id="KW-1185">Reference proteome</keyword>
<dbReference type="OrthoDB" id="8059989at2759"/>